<dbReference type="AlphaFoldDB" id="A0A183IJP8"/>
<dbReference type="SUPFAM" id="SSF52799">
    <property type="entry name" value="(Phosphotyrosine protein) phosphatases II"/>
    <property type="match status" value="1"/>
</dbReference>
<dbReference type="SMART" id="SM01041">
    <property type="entry name" value="BRO1"/>
    <property type="match status" value="1"/>
</dbReference>
<proteinExistence type="predicted"/>
<feature type="domain" description="Tyrosine-protein phosphatase" evidence="1">
    <location>
        <begin position="842"/>
        <end position="882"/>
    </location>
</feature>
<name>A0A183IJP8_9BILA</name>
<dbReference type="Gene3D" id="1.25.40.280">
    <property type="entry name" value="alix/aip1 like domains"/>
    <property type="match status" value="1"/>
</dbReference>
<dbReference type="GO" id="GO:0032456">
    <property type="term" value="P:endocytic recycling"/>
    <property type="evidence" value="ECO:0007669"/>
    <property type="project" value="TreeGrafter"/>
</dbReference>
<dbReference type="GO" id="GO:0004725">
    <property type="term" value="F:protein tyrosine phosphatase activity"/>
    <property type="evidence" value="ECO:0007669"/>
    <property type="project" value="InterPro"/>
</dbReference>
<evidence type="ECO:0000313" key="3">
    <source>
        <dbReference type="WBParaSite" id="SBAD_0000401501-mRNA-1"/>
    </source>
</evidence>
<dbReference type="InterPro" id="IPR038499">
    <property type="entry name" value="BRO1_sf"/>
</dbReference>
<dbReference type="InterPro" id="IPR000242">
    <property type="entry name" value="PTP_cat"/>
</dbReference>
<dbReference type="InterPro" id="IPR004328">
    <property type="entry name" value="BRO1_dom"/>
</dbReference>
<protein>
    <submittedName>
        <fullName evidence="3">BRO1 domain-containing protein</fullName>
    </submittedName>
</protein>
<organism evidence="3">
    <name type="scientific">Soboliphyme baturini</name>
    <dbReference type="NCBI Taxonomy" id="241478"/>
    <lineage>
        <taxon>Eukaryota</taxon>
        <taxon>Metazoa</taxon>
        <taxon>Ecdysozoa</taxon>
        <taxon>Nematoda</taxon>
        <taxon>Enoplea</taxon>
        <taxon>Dorylaimia</taxon>
        <taxon>Dioctophymatida</taxon>
        <taxon>Dioctophymatoidea</taxon>
        <taxon>Soboliphymatidae</taxon>
        <taxon>Soboliphyme</taxon>
    </lineage>
</organism>
<evidence type="ECO:0000259" key="1">
    <source>
        <dbReference type="PROSITE" id="PS50055"/>
    </source>
</evidence>
<sequence length="1006" mass="110826">LFEQEPRDLLKFRLEKHSDTPLPVFVADVRFEMACILHNIGALHSYLGSLDNRISSEGMKASCTHFQCAAWSFERLAEQYGIFAKYSRDFEPHILNWFSQIMLAQAQECILEKSLIDTRKNLIVAKIAFEIAELYRKCADAMDSPAMVETVGGSPFKNWKKFMLIKLSYYMAITHLYRGMQSDEERKMGERLTFYTAAKTNIADASKMLQSIGSVDQTSAGQAISFVRDVVIAKYDNAKKENDFVYHELTPTLESMPVLKGALLVKPLGFDTHDKDVSGPEIFSRLIPLEIHNLSSLYSEEKAKLLREVTEKVEKKDHELKEFCAAIDIEGFLKSLETDVSLPEQLVTACAALKAEPQDVSNFKSSLEKLADRCSFVESSLREIEQELATGKATIFGLKKRSSETTVTSGIDGTLKLLSEQLQSRRAFANSLIDSFEAFKDMKQKCKDGVTFYEMLQQRLFELKASISKLCEDSFREVAARSTSAQVSAIHPQSYPSTSQSCVAGPSSLMAGNAYPFDDRAPPYFLSGFPDQERFHPQTSVVSAGAAVASQYVTPSTETVTGRTSVGASVSTEAFVSCNPAVGIPSQVHPYPPYSLYVGGFNARQQFTPAGYRATFPIPSENVMAVAALGSVSSTAPFPTVSYQPCVRPGQTVSTYNSSFLLPTQSVGVTDVPNSFLSSPSRPPMSHQAYTSRSIPYGSMSVEPVTGIMSQCRTPPQADRRGPLNIMSCYSEANVQNPPHSVYGYEQNRFIGGAVSHGTGDLAPGTFITAPIPAAVASDQSYAVPAQFIPAPNQPYYGEPVSYVHPRLVSLFGQAGSSNDGGGGTVPQLDEITKLSDFSPIFILTQAPTPHTLADFWLMVYEQHIGVICALLAENETKQSRYVTLLRFAYTTFRSSGVCDDIDLFIQFVSVSRGHLKALSSDLPVCVLTLLGDGMNCIFAVLLSAIEELTQAGRISNFLHLFEALHKYQKTCLSNENQLYFTYEAILQFIKGFLAKGMRLHQLTEA</sequence>
<dbReference type="Pfam" id="PF03097">
    <property type="entry name" value="BRO1"/>
    <property type="match status" value="1"/>
</dbReference>
<dbReference type="GO" id="GO:0045022">
    <property type="term" value="P:early endosome to late endosome transport"/>
    <property type="evidence" value="ECO:0007669"/>
    <property type="project" value="TreeGrafter"/>
</dbReference>
<dbReference type="PANTHER" id="PTHR23030">
    <property type="entry name" value="PCD6 INTERACTING PROTEIN-RELATED"/>
    <property type="match status" value="1"/>
</dbReference>
<reference evidence="3" key="1">
    <citation type="submission" date="2016-06" db="UniProtKB">
        <authorList>
            <consortium name="WormBaseParasite"/>
        </authorList>
    </citation>
    <scope>IDENTIFICATION</scope>
</reference>
<feature type="domain" description="BRO1" evidence="2">
    <location>
        <begin position="1"/>
        <end position="320"/>
    </location>
</feature>
<accession>A0A183IJP8</accession>
<dbReference type="WBParaSite" id="SBAD_0000401501-mRNA-1">
    <property type="protein sequence ID" value="SBAD_0000401501-mRNA-1"/>
    <property type="gene ID" value="SBAD_0000401501"/>
</dbReference>
<dbReference type="PROSITE" id="PS50055">
    <property type="entry name" value="TYR_PHOSPHATASE_PTP"/>
    <property type="match status" value="1"/>
</dbReference>
<evidence type="ECO:0000259" key="2">
    <source>
        <dbReference type="PROSITE" id="PS51180"/>
    </source>
</evidence>
<dbReference type="Gene3D" id="1.20.120.560">
    <property type="entry name" value="alix/aip1 in complex with the ypdl late domain"/>
    <property type="match status" value="1"/>
</dbReference>
<dbReference type="SMART" id="SM00194">
    <property type="entry name" value="PTPc"/>
    <property type="match status" value="1"/>
</dbReference>
<dbReference type="PROSITE" id="PS51180">
    <property type="entry name" value="BRO1"/>
    <property type="match status" value="1"/>
</dbReference>
<dbReference type="Gene3D" id="3.90.190.10">
    <property type="entry name" value="Protein tyrosine phosphatase superfamily"/>
    <property type="match status" value="2"/>
</dbReference>
<dbReference type="PANTHER" id="PTHR23030:SF30">
    <property type="entry name" value="TYROSINE-PROTEIN PHOSPHATASE NON-RECEPTOR TYPE 23"/>
    <property type="match status" value="1"/>
</dbReference>
<dbReference type="InterPro" id="IPR029021">
    <property type="entry name" value="Prot-tyrosine_phosphatase-like"/>
</dbReference>
<dbReference type="GO" id="GO:0005768">
    <property type="term" value="C:endosome"/>
    <property type="evidence" value="ECO:0007669"/>
    <property type="project" value="TreeGrafter"/>
</dbReference>
<dbReference type="GO" id="GO:0043328">
    <property type="term" value="P:protein transport to vacuole involved in ubiquitin-dependent protein catabolic process via the multivesicular body sorting pathway"/>
    <property type="evidence" value="ECO:0007669"/>
    <property type="project" value="TreeGrafter"/>
</dbReference>
<dbReference type="Pfam" id="PF00102">
    <property type="entry name" value="Y_phosphatase"/>
    <property type="match status" value="1"/>
</dbReference>